<proteinExistence type="predicted"/>
<gene>
    <name evidence="1" type="ORF">TNCT_641461</name>
</gene>
<evidence type="ECO:0000313" key="2">
    <source>
        <dbReference type="Proteomes" id="UP000887116"/>
    </source>
</evidence>
<protein>
    <submittedName>
        <fullName evidence="1">Uncharacterized protein</fullName>
    </submittedName>
</protein>
<dbReference type="AlphaFoldDB" id="A0A8X6KLR4"/>
<name>A0A8X6KLR4_TRICU</name>
<organism evidence="1 2">
    <name type="scientific">Trichonephila clavata</name>
    <name type="common">Joro spider</name>
    <name type="synonym">Nephila clavata</name>
    <dbReference type="NCBI Taxonomy" id="2740835"/>
    <lineage>
        <taxon>Eukaryota</taxon>
        <taxon>Metazoa</taxon>
        <taxon>Ecdysozoa</taxon>
        <taxon>Arthropoda</taxon>
        <taxon>Chelicerata</taxon>
        <taxon>Arachnida</taxon>
        <taxon>Araneae</taxon>
        <taxon>Araneomorphae</taxon>
        <taxon>Entelegynae</taxon>
        <taxon>Araneoidea</taxon>
        <taxon>Nephilidae</taxon>
        <taxon>Trichonephila</taxon>
    </lineage>
</organism>
<sequence length="82" mass="9361">MPVVFPTAISTRQVGLLLSCPLRSQMDRVRKSHFLTVPQSFHYAVLPEKEIPQALQSCYCCRISEDVYWRKLRFGAVSSSSI</sequence>
<accession>A0A8X6KLR4</accession>
<comment type="caution">
    <text evidence="1">The sequence shown here is derived from an EMBL/GenBank/DDBJ whole genome shotgun (WGS) entry which is preliminary data.</text>
</comment>
<evidence type="ECO:0000313" key="1">
    <source>
        <dbReference type="EMBL" id="GFQ79880.1"/>
    </source>
</evidence>
<reference evidence="1" key="1">
    <citation type="submission" date="2020-07" db="EMBL/GenBank/DDBJ databases">
        <title>Multicomponent nature underlies the extraordinary mechanical properties of spider dragline silk.</title>
        <authorList>
            <person name="Kono N."/>
            <person name="Nakamura H."/>
            <person name="Mori M."/>
            <person name="Yoshida Y."/>
            <person name="Ohtoshi R."/>
            <person name="Malay A.D."/>
            <person name="Moran D.A.P."/>
            <person name="Tomita M."/>
            <person name="Numata K."/>
            <person name="Arakawa K."/>
        </authorList>
    </citation>
    <scope>NUCLEOTIDE SEQUENCE</scope>
</reference>
<keyword evidence="2" id="KW-1185">Reference proteome</keyword>
<dbReference type="Proteomes" id="UP000887116">
    <property type="component" value="Unassembled WGS sequence"/>
</dbReference>
<dbReference type="EMBL" id="BMAO01032128">
    <property type="protein sequence ID" value="GFQ79880.1"/>
    <property type="molecule type" value="Genomic_DNA"/>
</dbReference>